<sequence>MVAIKDLRIHEDTNRISKELCREIIGWKHLSHPNILPLLGVSVSLDPDSFRILTRWMINGNITEYARSNPEVNRLQLLFEVASGVAYLHKLGVVHGDLKGANILVNDEGIACLADFGLMTILIENGTISLSATAVSSAGTVPWMSPELLSGKISKPTPQSDCYALGMVIYEVLTGLPPFHDLGKHAVTPAVQRGKRPKRPSKSKSLGFSNALWKLVVRCLHKSPAARPTAQDLLQYLQRASHTWTPPPVYPILERGVERDQTSDYELENKVKSARARCPSFSLSVLCCVL</sequence>
<accession>A0A9P6HDY4</accession>
<dbReference type="PANTHER" id="PTHR44329:SF288">
    <property type="entry name" value="MITOGEN-ACTIVATED PROTEIN KINASE KINASE KINASE 20"/>
    <property type="match status" value="1"/>
</dbReference>
<dbReference type="PROSITE" id="PS00108">
    <property type="entry name" value="PROTEIN_KINASE_ST"/>
    <property type="match status" value="1"/>
</dbReference>
<keyword evidence="7" id="KW-1185">Reference proteome</keyword>
<protein>
    <submittedName>
        <fullName evidence="6">Kinase-like domain-containing protein</fullName>
    </submittedName>
</protein>
<dbReference type="SMART" id="SM00220">
    <property type="entry name" value="S_TKc"/>
    <property type="match status" value="1"/>
</dbReference>
<dbReference type="Gene3D" id="1.10.510.10">
    <property type="entry name" value="Transferase(Phosphotransferase) domain 1"/>
    <property type="match status" value="1"/>
</dbReference>
<organism evidence="6 7">
    <name type="scientific">Thelephora terrestris</name>
    <dbReference type="NCBI Taxonomy" id="56493"/>
    <lineage>
        <taxon>Eukaryota</taxon>
        <taxon>Fungi</taxon>
        <taxon>Dikarya</taxon>
        <taxon>Basidiomycota</taxon>
        <taxon>Agaricomycotina</taxon>
        <taxon>Agaricomycetes</taxon>
        <taxon>Thelephorales</taxon>
        <taxon>Thelephoraceae</taxon>
        <taxon>Thelephora</taxon>
    </lineage>
</organism>
<evidence type="ECO:0000256" key="3">
    <source>
        <dbReference type="ARBA" id="ARBA00022777"/>
    </source>
</evidence>
<dbReference type="SUPFAM" id="SSF56112">
    <property type="entry name" value="Protein kinase-like (PK-like)"/>
    <property type="match status" value="1"/>
</dbReference>
<evidence type="ECO:0000313" key="6">
    <source>
        <dbReference type="EMBL" id="KAF9784798.1"/>
    </source>
</evidence>
<keyword evidence="2" id="KW-0547">Nucleotide-binding</keyword>
<dbReference type="Pfam" id="PF07714">
    <property type="entry name" value="PK_Tyr_Ser-Thr"/>
    <property type="match status" value="1"/>
</dbReference>
<dbReference type="PIRSF" id="PIRSF000654">
    <property type="entry name" value="Integrin-linked_kinase"/>
    <property type="match status" value="1"/>
</dbReference>
<dbReference type="InterPro" id="IPR051681">
    <property type="entry name" value="Ser/Thr_Kinases-Pseudokinases"/>
</dbReference>
<dbReference type="InterPro" id="IPR011009">
    <property type="entry name" value="Kinase-like_dom_sf"/>
</dbReference>
<evidence type="ECO:0000313" key="7">
    <source>
        <dbReference type="Proteomes" id="UP000736335"/>
    </source>
</evidence>
<dbReference type="InterPro" id="IPR008271">
    <property type="entry name" value="Ser/Thr_kinase_AS"/>
</dbReference>
<keyword evidence="1" id="KW-0808">Transferase</keyword>
<keyword evidence="3 6" id="KW-0418">Kinase</keyword>
<reference evidence="6" key="2">
    <citation type="submission" date="2020-11" db="EMBL/GenBank/DDBJ databases">
        <authorList>
            <consortium name="DOE Joint Genome Institute"/>
            <person name="Kuo A."/>
            <person name="Miyauchi S."/>
            <person name="Kiss E."/>
            <person name="Drula E."/>
            <person name="Kohler A."/>
            <person name="Sanchez-Garcia M."/>
            <person name="Andreopoulos B."/>
            <person name="Barry K.W."/>
            <person name="Bonito G."/>
            <person name="Buee M."/>
            <person name="Carver A."/>
            <person name="Chen C."/>
            <person name="Cichocki N."/>
            <person name="Clum A."/>
            <person name="Culley D."/>
            <person name="Crous P.W."/>
            <person name="Fauchery L."/>
            <person name="Girlanda M."/>
            <person name="Hayes R."/>
            <person name="Keri Z."/>
            <person name="Labutti K."/>
            <person name="Lipzen A."/>
            <person name="Lombard V."/>
            <person name="Magnuson J."/>
            <person name="Maillard F."/>
            <person name="Morin E."/>
            <person name="Murat C."/>
            <person name="Nolan M."/>
            <person name="Ohm R."/>
            <person name="Pangilinan J."/>
            <person name="Pereira M."/>
            <person name="Perotto S."/>
            <person name="Peter M."/>
            <person name="Riley R."/>
            <person name="Sitrit Y."/>
            <person name="Stielow B."/>
            <person name="Szollosi G."/>
            <person name="Zifcakova L."/>
            <person name="Stursova M."/>
            <person name="Spatafora J.W."/>
            <person name="Tedersoo L."/>
            <person name="Vaario L.-M."/>
            <person name="Yamada A."/>
            <person name="Yan M."/>
            <person name="Wang P."/>
            <person name="Xu J."/>
            <person name="Bruns T."/>
            <person name="Baldrian P."/>
            <person name="Vilgalys R."/>
            <person name="Henrissat B."/>
            <person name="Grigoriev I.V."/>
            <person name="Hibbett D."/>
            <person name="Nagy L.G."/>
            <person name="Martin F.M."/>
        </authorList>
    </citation>
    <scope>NUCLEOTIDE SEQUENCE</scope>
    <source>
        <strain evidence="6">UH-Tt-Lm1</strain>
    </source>
</reference>
<dbReference type="PROSITE" id="PS50011">
    <property type="entry name" value="PROTEIN_KINASE_DOM"/>
    <property type="match status" value="1"/>
</dbReference>
<name>A0A9P6HDY4_9AGAM</name>
<dbReference type="AlphaFoldDB" id="A0A9P6HDY4"/>
<evidence type="ECO:0000256" key="4">
    <source>
        <dbReference type="ARBA" id="ARBA00022840"/>
    </source>
</evidence>
<proteinExistence type="predicted"/>
<dbReference type="InterPro" id="IPR001245">
    <property type="entry name" value="Ser-Thr/Tyr_kinase_cat_dom"/>
</dbReference>
<dbReference type="InterPro" id="IPR000719">
    <property type="entry name" value="Prot_kinase_dom"/>
</dbReference>
<dbReference type="GO" id="GO:0004674">
    <property type="term" value="F:protein serine/threonine kinase activity"/>
    <property type="evidence" value="ECO:0007669"/>
    <property type="project" value="TreeGrafter"/>
</dbReference>
<dbReference type="GO" id="GO:0005524">
    <property type="term" value="F:ATP binding"/>
    <property type="evidence" value="ECO:0007669"/>
    <property type="project" value="UniProtKB-KW"/>
</dbReference>
<reference evidence="6" key="1">
    <citation type="journal article" date="2020" name="Nat. Commun.">
        <title>Large-scale genome sequencing of mycorrhizal fungi provides insights into the early evolution of symbiotic traits.</title>
        <authorList>
            <person name="Miyauchi S."/>
            <person name="Kiss E."/>
            <person name="Kuo A."/>
            <person name="Drula E."/>
            <person name="Kohler A."/>
            <person name="Sanchez-Garcia M."/>
            <person name="Morin E."/>
            <person name="Andreopoulos B."/>
            <person name="Barry K.W."/>
            <person name="Bonito G."/>
            <person name="Buee M."/>
            <person name="Carver A."/>
            <person name="Chen C."/>
            <person name="Cichocki N."/>
            <person name="Clum A."/>
            <person name="Culley D."/>
            <person name="Crous P.W."/>
            <person name="Fauchery L."/>
            <person name="Girlanda M."/>
            <person name="Hayes R.D."/>
            <person name="Keri Z."/>
            <person name="LaButti K."/>
            <person name="Lipzen A."/>
            <person name="Lombard V."/>
            <person name="Magnuson J."/>
            <person name="Maillard F."/>
            <person name="Murat C."/>
            <person name="Nolan M."/>
            <person name="Ohm R.A."/>
            <person name="Pangilinan J."/>
            <person name="Pereira M.F."/>
            <person name="Perotto S."/>
            <person name="Peter M."/>
            <person name="Pfister S."/>
            <person name="Riley R."/>
            <person name="Sitrit Y."/>
            <person name="Stielow J.B."/>
            <person name="Szollosi G."/>
            <person name="Zifcakova L."/>
            <person name="Stursova M."/>
            <person name="Spatafora J.W."/>
            <person name="Tedersoo L."/>
            <person name="Vaario L.M."/>
            <person name="Yamada A."/>
            <person name="Yan M."/>
            <person name="Wang P."/>
            <person name="Xu J."/>
            <person name="Bruns T."/>
            <person name="Baldrian P."/>
            <person name="Vilgalys R."/>
            <person name="Dunand C."/>
            <person name="Henrissat B."/>
            <person name="Grigoriev I.V."/>
            <person name="Hibbett D."/>
            <person name="Nagy L.G."/>
            <person name="Martin F.M."/>
        </authorList>
    </citation>
    <scope>NUCLEOTIDE SEQUENCE</scope>
    <source>
        <strain evidence="6">UH-Tt-Lm1</strain>
    </source>
</reference>
<evidence type="ECO:0000256" key="2">
    <source>
        <dbReference type="ARBA" id="ARBA00022741"/>
    </source>
</evidence>
<gene>
    <name evidence="6" type="ORF">BJ322DRAFT_871517</name>
</gene>
<comment type="caution">
    <text evidence="6">The sequence shown here is derived from an EMBL/GenBank/DDBJ whole genome shotgun (WGS) entry which is preliminary data.</text>
</comment>
<dbReference type="PANTHER" id="PTHR44329">
    <property type="entry name" value="SERINE/THREONINE-PROTEIN KINASE TNNI3K-RELATED"/>
    <property type="match status" value="1"/>
</dbReference>
<evidence type="ECO:0000259" key="5">
    <source>
        <dbReference type="PROSITE" id="PS50011"/>
    </source>
</evidence>
<keyword evidence="4" id="KW-0067">ATP-binding</keyword>
<evidence type="ECO:0000256" key="1">
    <source>
        <dbReference type="ARBA" id="ARBA00022679"/>
    </source>
</evidence>
<dbReference type="OrthoDB" id="346907at2759"/>
<dbReference type="EMBL" id="WIUZ02000008">
    <property type="protein sequence ID" value="KAF9784798.1"/>
    <property type="molecule type" value="Genomic_DNA"/>
</dbReference>
<dbReference type="Proteomes" id="UP000736335">
    <property type="component" value="Unassembled WGS sequence"/>
</dbReference>
<feature type="domain" description="Protein kinase" evidence="5">
    <location>
        <begin position="1"/>
        <end position="245"/>
    </location>
</feature>